<dbReference type="RefSeq" id="NP_986521.1">
    <property type="nucleotide sequence ID" value="NM_211583.1"/>
</dbReference>
<dbReference type="GO" id="GO:0009231">
    <property type="term" value="P:riboflavin biosynthetic process"/>
    <property type="evidence" value="ECO:0007669"/>
    <property type="project" value="InterPro"/>
</dbReference>
<keyword evidence="3" id="KW-0378">Hydrolase</keyword>
<dbReference type="PANTHER" id="PTHR47259">
    <property type="match status" value="1"/>
</dbReference>
<evidence type="ECO:0000313" key="7">
    <source>
        <dbReference type="EMBL" id="AAS54345.1"/>
    </source>
</evidence>
<evidence type="ECO:0000259" key="5">
    <source>
        <dbReference type="Pfam" id="PF00925"/>
    </source>
</evidence>
<dbReference type="Pfam" id="PF12471">
    <property type="entry name" value="GTP_CH_N"/>
    <property type="match status" value="1"/>
</dbReference>
<reference evidence="7 8" key="1">
    <citation type="journal article" date="2004" name="Science">
        <title>The Ashbya gossypii genome as a tool for mapping the ancient Saccharomyces cerevisiae genome.</title>
        <authorList>
            <person name="Dietrich F.S."/>
            <person name="Voegeli S."/>
            <person name="Brachat S."/>
            <person name="Lerch A."/>
            <person name="Gates K."/>
            <person name="Steiner S."/>
            <person name="Mohr C."/>
            <person name="Pohlmann R."/>
            <person name="Luedi P."/>
            <person name="Choi S."/>
            <person name="Wing R.A."/>
            <person name="Flavier A."/>
            <person name="Gaffney T.D."/>
            <person name="Philippsen P."/>
        </authorList>
    </citation>
    <scope>NUCLEOTIDE SEQUENCE [LARGE SCALE GENOMIC DNA]</scope>
    <source>
        <strain evidence="8">ATCC 10895 / CBS 109.51 / FGSC 9923 / NRRL Y-1056</strain>
    </source>
</reference>
<proteinExistence type="inferred from homology"/>
<reference evidence="8" key="2">
    <citation type="journal article" date="2013" name="G3 (Bethesda)">
        <title>Genomes of Ashbya fungi isolated from insects reveal four mating-type loci, numerous translocations, lack of transposons, and distinct gene duplications.</title>
        <authorList>
            <person name="Dietrich F.S."/>
            <person name="Voegeli S."/>
            <person name="Kuo S."/>
            <person name="Philippsen P."/>
        </authorList>
    </citation>
    <scope>GENOME REANNOTATION</scope>
    <source>
        <strain evidence="8">ATCC 10895 / CBS 109.51 / FGSC 9923 / NRRL Y-1056</strain>
    </source>
</reference>
<dbReference type="EMBL" id="AE016820">
    <property type="protein sequence ID" value="AAS54345.1"/>
    <property type="molecule type" value="Genomic_DNA"/>
</dbReference>
<sequence>MIMASVSESNCVGNLSSHTHAKDKSQLADDIRITTFPGESRPIAIQWGAKALSDRGPVVASRRGEGFSKHNAIGAYAGSYCIYQALAVGAKAVQADHIADYSMSEPMFHLPPQQAWFNKDEIVSMDPLGHLAPALFGRIAQDEQVEVRPTVAITKATMQVPEIREAVVLGRLPVDGKIVANKNGDLRVSKIAVEQVWYLPGIAKRFGMSEEELRTTLFEHTNGMYPELVTRPDLKVFLPPIGGLTVYIFGNPLDVSDPAKKLTLRVHDECNGSDVFGSDICTCRPYLIFAIEEGVKQAQAGGSGVVIYFRKEGRALGEVTKYLVYNARKRSGDHAAEYFKRTERIAGTEDMRFQQLMPDVLKWLGVTKVDRLISMSHMKYNAIADCGIKVLERVPIPSELIPADSHVEIEAKVHSGYFTHDKVPSVTDLRRCKGKQWF</sequence>
<dbReference type="STRING" id="284811.Q750T5"/>
<dbReference type="InterPro" id="IPR000926">
    <property type="entry name" value="RibA"/>
</dbReference>
<dbReference type="Proteomes" id="UP000000591">
    <property type="component" value="Chromosome VII"/>
</dbReference>
<dbReference type="OMA" id="FQQLMPD"/>
<dbReference type="PANTHER" id="PTHR47259:SF2">
    <property type="entry name" value="URACIL-REGULATED PROTEIN 1"/>
    <property type="match status" value="1"/>
</dbReference>
<dbReference type="InterPro" id="IPR036144">
    <property type="entry name" value="RibA-like_sf"/>
</dbReference>
<gene>
    <name evidence="7" type="ORF">AGOS_AGL146W</name>
</gene>
<name>Q750T5_EREGS</name>
<organism evidence="7 8">
    <name type="scientific">Eremothecium gossypii (strain ATCC 10895 / CBS 109.51 / FGSC 9923 / NRRL Y-1056)</name>
    <name type="common">Yeast</name>
    <name type="synonym">Ashbya gossypii</name>
    <dbReference type="NCBI Taxonomy" id="284811"/>
    <lineage>
        <taxon>Eukaryota</taxon>
        <taxon>Fungi</taxon>
        <taxon>Dikarya</taxon>
        <taxon>Ascomycota</taxon>
        <taxon>Saccharomycotina</taxon>
        <taxon>Saccharomycetes</taxon>
        <taxon>Saccharomycetales</taxon>
        <taxon>Saccharomycetaceae</taxon>
        <taxon>Eremothecium</taxon>
    </lineage>
</organism>
<dbReference type="Pfam" id="PF00925">
    <property type="entry name" value="GTP_cyclohydro2"/>
    <property type="match status" value="1"/>
</dbReference>
<keyword evidence="8" id="KW-1185">Reference proteome</keyword>
<comment type="similarity">
    <text evidence="1">Belongs to the GTP cyclohydrolase II family.</text>
</comment>
<dbReference type="GeneID" id="4622814"/>
<dbReference type="InterPro" id="IPR022163">
    <property type="entry name" value="GTP_CH_N"/>
</dbReference>
<evidence type="ECO:0000256" key="1">
    <source>
        <dbReference type="ARBA" id="ARBA00008131"/>
    </source>
</evidence>
<dbReference type="AlphaFoldDB" id="Q750T5"/>
<dbReference type="GO" id="GO:0005525">
    <property type="term" value="F:GTP binding"/>
    <property type="evidence" value="ECO:0007669"/>
    <property type="project" value="UniProtKB-KW"/>
</dbReference>
<dbReference type="Gene3D" id="3.40.50.10990">
    <property type="entry name" value="GTP cyclohydrolase II"/>
    <property type="match status" value="1"/>
</dbReference>
<feature type="domain" description="GTP cyclohydrolase II" evidence="5">
    <location>
        <begin position="261"/>
        <end position="395"/>
    </location>
</feature>
<dbReference type="InterPro" id="IPR032677">
    <property type="entry name" value="GTP_cyclohydro_II"/>
</dbReference>
<dbReference type="CDD" id="cd00641">
    <property type="entry name" value="GTP_cyclohydro2"/>
    <property type="match status" value="1"/>
</dbReference>
<dbReference type="OrthoDB" id="57939at2759"/>
<dbReference type="eggNOG" id="KOG1284">
    <property type="taxonomic scope" value="Eukaryota"/>
</dbReference>
<evidence type="ECO:0000259" key="6">
    <source>
        <dbReference type="Pfam" id="PF12471"/>
    </source>
</evidence>
<keyword evidence="4" id="KW-0342">GTP-binding</keyword>
<dbReference type="GO" id="GO:0003935">
    <property type="term" value="F:GTP cyclohydrolase II activity"/>
    <property type="evidence" value="ECO:0007669"/>
    <property type="project" value="InterPro"/>
</dbReference>
<dbReference type="InParanoid" id="Q750T5"/>
<accession>Q750T5</accession>
<evidence type="ECO:0000313" key="8">
    <source>
        <dbReference type="Proteomes" id="UP000000591"/>
    </source>
</evidence>
<feature type="domain" description="GTP cyclohydrolase N-terminal" evidence="6">
    <location>
        <begin position="30"/>
        <end position="220"/>
    </location>
</feature>
<evidence type="ECO:0000256" key="3">
    <source>
        <dbReference type="ARBA" id="ARBA00022801"/>
    </source>
</evidence>
<evidence type="ECO:0000256" key="2">
    <source>
        <dbReference type="ARBA" id="ARBA00022741"/>
    </source>
</evidence>
<dbReference type="SUPFAM" id="SSF142695">
    <property type="entry name" value="RibA-like"/>
    <property type="match status" value="1"/>
</dbReference>
<keyword evidence="2" id="KW-0547">Nucleotide-binding</keyword>
<protein>
    <submittedName>
        <fullName evidence="7">AGL146Wp</fullName>
    </submittedName>
</protein>
<dbReference type="HOGENOM" id="CLU_029639_1_0_1"/>
<evidence type="ECO:0000256" key="4">
    <source>
        <dbReference type="ARBA" id="ARBA00023134"/>
    </source>
</evidence>
<dbReference type="NCBIfam" id="NF005536">
    <property type="entry name" value="PRK07198.1"/>
    <property type="match status" value="1"/>
</dbReference>
<dbReference type="KEGG" id="ago:AGOS_AGL146W"/>